<evidence type="ECO:0000259" key="6">
    <source>
        <dbReference type="Pfam" id="PF01699"/>
    </source>
</evidence>
<feature type="transmembrane region" description="Helical" evidence="5">
    <location>
        <begin position="249"/>
        <end position="272"/>
    </location>
</feature>
<evidence type="ECO:0000256" key="2">
    <source>
        <dbReference type="ARBA" id="ARBA00022692"/>
    </source>
</evidence>
<keyword evidence="8" id="KW-1185">Reference proteome</keyword>
<feature type="transmembrane region" description="Helical" evidence="5">
    <location>
        <begin position="126"/>
        <end position="146"/>
    </location>
</feature>
<dbReference type="Gene3D" id="1.20.1420.30">
    <property type="entry name" value="NCX, central ion-binding region"/>
    <property type="match status" value="2"/>
</dbReference>
<feature type="domain" description="Sodium/calcium exchanger membrane region" evidence="6">
    <location>
        <begin position="179"/>
        <end position="322"/>
    </location>
</feature>
<feature type="transmembrane region" description="Helical" evidence="5">
    <location>
        <begin position="36"/>
        <end position="59"/>
    </location>
</feature>
<dbReference type="RefSeq" id="WP_146402440.1">
    <property type="nucleotide sequence ID" value="NZ_SJPQ01000004.1"/>
</dbReference>
<dbReference type="PANTHER" id="PTHR10846">
    <property type="entry name" value="SODIUM/POTASSIUM/CALCIUM EXCHANGER"/>
    <property type="match status" value="1"/>
</dbReference>
<comment type="subcellular location">
    <subcellularLocation>
        <location evidence="1">Membrane</location>
        <topology evidence="1">Multi-pass membrane protein</topology>
    </subcellularLocation>
</comment>
<keyword evidence="2 5" id="KW-0812">Transmembrane</keyword>
<feature type="transmembrane region" description="Helical" evidence="5">
    <location>
        <begin position="104"/>
        <end position="120"/>
    </location>
</feature>
<feature type="transmembrane region" description="Helical" evidence="5">
    <location>
        <begin position="175"/>
        <end position="194"/>
    </location>
</feature>
<dbReference type="GO" id="GO:0006874">
    <property type="term" value="P:intracellular calcium ion homeostasis"/>
    <property type="evidence" value="ECO:0007669"/>
    <property type="project" value="TreeGrafter"/>
</dbReference>
<evidence type="ECO:0000256" key="3">
    <source>
        <dbReference type="ARBA" id="ARBA00022989"/>
    </source>
</evidence>
<evidence type="ECO:0000313" key="8">
    <source>
        <dbReference type="Proteomes" id="UP000315440"/>
    </source>
</evidence>
<feature type="transmembrane region" description="Helical" evidence="5">
    <location>
        <begin position="278"/>
        <end position="300"/>
    </location>
</feature>
<keyword evidence="4 5" id="KW-0472">Membrane</keyword>
<dbReference type="InterPro" id="IPR004481">
    <property type="entry name" value="K/Na/Ca-exchanger"/>
</dbReference>
<protein>
    <submittedName>
        <fullName evidence="7">Inner membrane protein YrbG</fullName>
    </submittedName>
</protein>
<feature type="transmembrane region" description="Helical" evidence="5">
    <location>
        <begin position="6"/>
        <end position="24"/>
    </location>
</feature>
<dbReference type="InterPro" id="IPR044880">
    <property type="entry name" value="NCX_ion-bd_dom_sf"/>
</dbReference>
<dbReference type="OrthoDB" id="9794225at2"/>
<comment type="caution">
    <text evidence="7">The sequence shown here is derived from an EMBL/GenBank/DDBJ whole genome shotgun (WGS) entry which is preliminary data.</text>
</comment>
<dbReference type="GO" id="GO:0008273">
    <property type="term" value="F:calcium, potassium:sodium antiporter activity"/>
    <property type="evidence" value="ECO:0007669"/>
    <property type="project" value="TreeGrafter"/>
</dbReference>
<dbReference type="Proteomes" id="UP000315440">
    <property type="component" value="Unassembled WGS sequence"/>
</dbReference>
<feature type="domain" description="Sodium/calcium exchanger membrane region" evidence="6">
    <location>
        <begin position="6"/>
        <end position="143"/>
    </location>
</feature>
<organism evidence="7 8">
    <name type="scientific">Pseudobythopirellula maris</name>
    <dbReference type="NCBI Taxonomy" id="2527991"/>
    <lineage>
        <taxon>Bacteria</taxon>
        <taxon>Pseudomonadati</taxon>
        <taxon>Planctomycetota</taxon>
        <taxon>Planctomycetia</taxon>
        <taxon>Pirellulales</taxon>
        <taxon>Lacipirellulaceae</taxon>
        <taxon>Pseudobythopirellula</taxon>
    </lineage>
</organism>
<dbReference type="EMBL" id="SJPQ01000004">
    <property type="protein sequence ID" value="TWT86569.1"/>
    <property type="molecule type" value="Genomic_DNA"/>
</dbReference>
<gene>
    <name evidence="7" type="primary">yrbG_1</name>
    <name evidence="7" type="ORF">Mal64_33950</name>
</gene>
<evidence type="ECO:0000256" key="1">
    <source>
        <dbReference type="ARBA" id="ARBA00004141"/>
    </source>
</evidence>
<dbReference type="GO" id="GO:0005262">
    <property type="term" value="F:calcium channel activity"/>
    <property type="evidence" value="ECO:0007669"/>
    <property type="project" value="TreeGrafter"/>
</dbReference>
<evidence type="ECO:0000313" key="7">
    <source>
        <dbReference type="EMBL" id="TWT86569.1"/>
    </source>
</evidence>
<dbReference type="NCBIfam" id="TIGR00367">
    <property type="entry name" value="calcium/sodium antiporter"/>
    <property type="match status" value="1"/>
</dbReference>
<evidence type="ECO:0000256" key="4">
    <source>
        <dbReference type="ARBA" id="ARBA00023136"/>
    </source>
</evidence>
<sequence length="364" mass="37607">MDPLIYLWIALGMLGLIGGGELLVRGASNLALAAKMPPLVIGLTVVALGTSAPELAASIKACLAGASDLAVGNVVGSNLANLLLVLGASAIAAPLAVNIKLFRLDIPVMIGVATALYLMGRDGVLSAGEGMLMTFGLAGYLGWTVYEGRRESKRLSKEFEGLTPLPEGSPTSVKFLVTSVVMFLVGLVTLIVGADWLVFGCRELALAFGVSDLVVGLTVVAIGTSMPELVISVLACLRGKRDLAVGNVVGSNILNVLAVLGISSTVAPAGIVVDAPSLAFHVPLMIAVSAACMPIFLSGLSITRGEGVAMLLFYFAYIGFLVYQSVVTKTQPGVTELLWFLAPLALGLLAVLAVSRREKAMRLG</sequence>
<dbReference type="GO" id="GO:0005886">
    <property type="term" value="C:plasma membrane"/>
    <property type="evidence" value="ECO:0007669"/>
    <property type="project" value="TreeGrafter"/>
</dbReference>
<keyword evidence="3 5" id="KW-1133">Transmembrane helix</keyword>
<proteinExistence type="predicted"/>
<dbReference type="InterPro" id="IPR004837">
    <property type="entry name" value="NaCa_Exmemb"/>
</dbReference>
<name>A0A5C5ZGN2_9BACT</name>
<accession>A0A5C5ZGN2</accession>
<dbReference type="AlphaFoldDB" id="A0A5C5ZGN2"/>
<dbReference type="Pfam" id="PF01699">
    <property type="entry name" value="Na_Ca_ex"/>
    <property type="match status" value="2"/>
</dbReference>
<feature type="transmembrane region" description="Helical" evidence="5">
    <location>
        <begin position="307"/>
        <end position="325"/>
    </location>
</feature>
<evidence type="ECO:0000256" key="5">
    <source>
        <dbReference type="SAM" id="Phobius"/>
    </source>
</evidence>
<feature type="transmembrane region" description="Helical" evidence="5">
    <location>
        <begin position="214"/>
        <end position="237"/>
    </location>
</feature>
<feature type="transmembrane region" description="Helical" evidence="5">
    <location>
        <begin position="337"/>
        <end position="355"/>
    </location>
</feature>
<dbReference type="PANTHER" id="PTHR10846:SF8">
    <property type="entry name" value="INNER MEMBRANE PROTEIN YRBG"/>
    <property type="match status" value="1"/>
</dbReference>
<feature type="transmembrane region" description="Helical" evidence="5">
    <location>
        <begin position="79"/>
        <end position="97"/>
    </location>
</feature>
<reference evidence="7 8" key="1">
    <citation type="submission" date="2019-02" db="EMBL/GenBank/DDBJ databases">
        <title>Deep-cultivation of Planctomycetes and their phenomic and genomic characterization uncovers novel biology.</title>
        <authorList>
            <person name="Wiegand S."/>
            <person name="Jogler M."/>
            <person name="Boedeker C."/>
            <person name="Pinto D."/>
            <person name="Vollmers J."/>
            <person name="Rivas-Marin E."/>
            <person name="Kohn T."/>
            <person name="Peeters S.H."/>
            <person name="Heuer A."/>
            <person name="Rast P."/>
            <person name="Oberbeckmann S."/>
            <person name="Bunk B."/>
            <person name="Jeske O."/>
            <person name="Meyerdierks A."/>
            <person name="Storesund J.E."/>
            <person name="Kallscheuer N."/>
            <person name="Luecker S."/>
            <person name="Lage O.M."/>
            <person name="Pohl T."/>
            <person name="Merkel B.J."/>
            <person name="Hornburger P."/>
            <person name="Mueller R.-W."/>
            <person name="Bruemmer F."/>
            <person name="Labrenz M."/>
            <person name="Spormann A.M."/>
            <person name="Op Den Camp H."/>
            <person name="Overmann J."/>
            <person name="Amann R."/>
            <person name="Jetten M.S.M."/>
            <person name="Mascher T."/>
            <person name="Medema M.H."/>
            <person name="Devos D.P."/>
            <person name="Kaster A.-K."/>
            <person name="Ovreas L."/>
            <person name="Rohde M."/>
            <person name="Galperin M.Y."/>
            <person name="Jogler C."/>
        </authorList>
    </citation>
    <scope>NUCLEOTIDE SEQUENCE [LARGE SCALE GENOMIC DNA]</scope>
    <source>
        <strain evidence="7 8">Mal64</strain>
    </source>
</reference>